<evidence type="ECO:0000256" key="3">
    <source>
        <dbReference type="ARBA" id="ARBA00023136"/>
    </source>
</evidence>
<dbReference type="GO" id="GO:0001817">
    <property type="term" value="P:regulation of cytokine production"/>
    <property type="evidence" value="ECO:0007669"/>
    <property type="project" value="TreeGrafter"/>
</dbReference>
<dbReference type="EMBL" id="QNUK01001411">
    <property type="protein sequence ID" value="KAF5882173.1"/>
    <property type="molecule type" value="Genomic_DNA"/>
</dbReference>
<dbReference type="SMART" id="SM00406">
    <property type="entry name" value="IGv"/>
    <property type="match status" value="1"/>
</dbReference>
<keyword evidence="5" id="KW-0325">Glycoprotein</keyword>
<feature type="non-terminal residue" evidence="9">
    <location>
        <position position="154"/>
    </location>
</feature>
<comment type="caution">
    <text evidence="9">The sequence shown here is derived from an EMBL/GenBank/DDBJ whole genome shotgun (WGS) entry which is preliminary data.</text>
</comment>
<dbReference type="InterPro" id="IPR050504">
    <property type="entry name" value="IgSF_BTN/MOG"/>
</dbReference>
<evidence type="ECO:0000256" key="4">
    <source>
        <dbReference type="ARBA" id="ARBA00023157"/>
    </source>
</evidence>
<dbReference type="PROSITE" id="PS50835">
    <property type="entry name" value="IG_LIKE"/>
    <property type="match status" value="1"/>
</dbReference>
<keyword evidence="2 7" id="KW-0732">Signal</keyword>
<keyword evidence="10" id="KW-1185">Reference proteome</keyword>
<accession>A0A8J4TSY7</accession>
<evidence type="ECO:0000313" key="9">
    <source>
        <dbReference type="EMBL" id="KAF5882173.1"/>
    </source>
</evidence>
<feature type="signal peptide" evidence="7">
    <location>
        <begin position="1"/>
        <end position="17"/>
    </location>
</feature>
<evidence type="ECO:0000256" key="2">
    <source>
        <dbReference type="ARBA" id="ARBA00022729"/>
    </source>
</evidence>
<keyword evidence="6" id="KW-0393">Immunoglobulin domain</keyword>
<reference evidence="9" key="1">
    <citation type="submission" date="2020-07" db="EMBL/GenBank/DDBJ databases">
        <title>Clarias magur genome sequencing, assembly and annotation.</title>
        <authorList>
            <person name="Kushwaha B."/>
            <person name="Kumar R."/>
            <person name="Das P."/>
            <person name="Joshi C.G."/>
            <person name="Kumar D."/>
            <person name="Nagpure N.S."/>
            <person name="Pandey M."/>
            <person name="Agarwal S."/>
            <person name="Srivastava S."/>
            <person name="Singh M."/>
            <person name="Sahoo L."/>
            <person name="Jayasankar P."/>
            <person name="Meher P.K."/>
            <person name="Koringa P.G."/>
            <person name="Iquebal M.A."/>
            <person name="Das S.P."/>
            <person name="Bit A."/>
            <person name="Patnaik S."/>
            <person name="Patel N."/>
            <person name="Shah T.M."/>
            <person name="Hinsu A."/>
            <person name="Jena J.K."/>
        </authorList>
    </citation>
    <scope>NUCLEOTIDE SEQUENCE</scope>
    <source>
        <strain evidence="9">CIFAMagur01</strain>
        <tissue evidence="9">Testis</tissue>
    </source>
</reference>
<dbReference type="Pfam" id="PF07686">
    <property type="entry name" value="V-set"/>
    <property type="match status" value="1"/>
</dbReference>
<dbReference type="GO" id="GO:0050852">
    <property type="term" value="P:T cell receptor signaling pathway"/>
    <property type="evidence" value="ECO:0007669"/>
    <property type="project" value="TreeGrafter"/>
</dbReference>
<dbReference type="Gene3D" id="2.60.40.10">
    <property type="entry name" value="Immunoglobulins"/>
    <property type="match status" value="1"/>
</dbReference>
<feature type="domain" description="Ig-like" evidence="8">
    <location>
        <begin position="36"/>
        <end position="134"/>
    </location>
</feature>
<dbReference type="Proteomes" id="UP000727407">
    <property type="component" value="Unassembled WGS sequence"/>
</dbReference>
<evidence type="ECO:0000256" key="6">
    <source>
        <dbReference type="ARBA" id="ARBA00023319"/>
    </source>
</evidence>
<feature type="non-terminal residue" evidence="9">
    <location>
        <position position="1"/>
    </location>
</feature>
<dbReference type="GO" id="GO:1903037">
    <property type="term" value="P:regulation of leukocyte cell-cell adhesion"/>
    <property type="evidence" value="ECO:0007669"/>
    <property type="project" value="UniProtKB-ARBA"/>
</dbReference>
<dbReference type="GO" id="GO:0005102">
    <property type="term" value="F:signaling receptor binding"/>
    <property type="evidence" value="ECO:0007669"/>
    <property type="project" value="TreeGrafter"/>
</dbReference>
<evidence type="ECO:0000256" key="5">
    <source>
        <dbReference type="ARBA" id="ARBA00023180"/>
    </source>
</evidence>
<dbReference type="InterPro" id="IPR013106">
    <property type="entry name" value="Ig_V-set"/>
</dbReference>
<evidence type="ECO:0000256" key="7">
    <source>
        <dbReference type="SAM" id="SignalP"/>
    </source>
</evidence>
<comment type="subcellular location">
    <subcellularLocation>
        <location evidence="1">Membrane</location>
    </subcellularLocation>
</comment>
<evidence type="ECO:0000313" key="10">
    <source>
        <dbReference type="Proteomes" id="UP000727407"/>
    </source>
</evidence>
<dbReference type="GO" id="GO:0009897">
    <property type="term" value="C:external side of plasma membrane"/>
    <property type="evidence" value="ECO:0007669"/>
    <property type="project" value="TreeGrafter"/>
</dbReference>
<dbReference type="PANTHER" id="PTHR24100:SF151">
    <property type="entry name" value="ICOS LIGAND"/>
    <property type="match status" value="1"/>
</dbReference>
<keyword evidence="4" id="KW-1015">Disulfide bond</keyword>
<dbReference type="SUPFAM" id="SSF48726">
    <property type="entry name" value="Immunoglobulin"/>
    <property type="match status" value="1"/>
</dbReference>
<dbReference type="OrthoDB" id="9898017at2759"/>
<keyword evidence="3" id="KW-0472">Membrane</keyword>
<dbReference type="InterPro" id="IPR007110">
    <property type="entry name" value="Ig-like_dom"/>
</dbReference>
<dbReference type="FunFam" id="2.60.40.10:FF:000142">
    <property type="entry name" value="V-set domain-containing T-cell activation inhibitor 1"/>
    <property type="match status" value="1"/>
</dbReference>
<organism evidence="9 10">
    <name type="scientific">Clarias magur</name>
    <name type="common">Asian catfish</name>
    <name type="synonym">Macropteronotus magur</name>
    <dbReference type="NCBI Taxonomy" id="1594786"/>
    <lineage>
        <taxon>Eukaryota</taxon>
        <taxon>Metazoa</taxon>
        <taxon>Chordata</taxon>
        <taxon>Craniata</taxon>
        <taxon>Vertebrata</taxon>
        <taxon>Euteleostomi</taxon>
        <taxon>Actinopterygii</taxon>
        <taxon>Neopterygii</taxon>
        <taxon>Teleostei</taxon>
        <taxon>Ostariophysi</taxon>
        <taxon>Siluriformes</taxon>
        <taxon>Clariidae</taxon>
        <taxon>Clarias</taxon>
    </lineage>
</organism>
<feature type="chain" id="PRO_5035258222" evidence="7">
    <location>
        <begin position="18"/>
        <end position="154"/>
    </location>
</feature>
<dbReference type="SMART" id="SM00409">
    <property type="entry name" value="IG"/>
    <property type="match status" value="1"/>
</dbReference>
<evidence type="ECO:0000256" key="1">
    <source>
        <dbReference type="ARBA" id="ARBA00004370"/>
    </source>
</evidence>
<dbReference type="GO" id="GO:0050863">
    <property type="term" value="P:regulation of T cell activation"/>
    <property type="evidence" value="ECO:0007669"/>
    <property type="project" value="UniProtKB-ARBA"/>
</dbReference>
<dbReference type="InterPro" id="IPR013783">
    <property type="entry name" value="Ig-like_fold"/>
</dbReference>
<gene>
    <name evidence="9" type="ORF">DAT39_023071</name>
</gene>
<dbReference type="InterPro" id="IPR036179">
    <property type="entry name" value="Ig-like_dom_sf"/>
</dbReference>
<dbReference type="PANTHER" id="PTHR24100">
    <property type="entry name" value="BUTYROPHILIN"/>
    <property type="match status" value="1"/>
</dbReference>
<evidence type="ECO:0000259" key="8">
    <source>
        <dbReference type="PROSITE" id="PS50835"/>
    </source>
</evidence>
<protein>
    <submittedName>
        <fullName evidence="9">Butyrophilin subfamily 1 member A1-like</fullName>
    </submittedName>
</protein>
<sequence>IMFLCGTLLILYNFTESQSENLKVVGPDAPLVAVAGEDLVLPCFIKPNTNAVDMTVEWFRLDVGVSAVHLYKDHQDRNEKQAKSYIGRTSLFKEELQKGNASLKLSAIRVSDAGEYTCLIEDKSWSDDTAVQVVVKEQQRQKLEAEFEKMERFA</sequence>
<proteinExistence type="predicted"/>
<name>A0A8J4TSY7_CLAMG</name>
<dbReference type="AlphaFoldDB" id="A0A8J4TSY7"/>
<dbReference type="InterPro" id="IPR003599">
    <property type="entry name" value="Ig_sub"/>
</dbReference>